<dbReference type="VEuPathDB" id="VectorBase:ISCW017153"/>
<gene>
    <name evidence="2" type="ORF">IscW_ISCW017153</name>
</gene>
<sequence length="85" mass="8788">MQRLQAASAVTEAGRVNKQLVARAEKSAKEAHGSAMHPGGKRLPGRMVKKNSSPNLTIGQAAGSRSAAAIKCVCCTSLDTGEARL</sequence>
<dbReference type="HOGENOM" id="CLU_2515141_0_0_1"/>
<protein>
    <submittedName>
        <fullName evidence="2 3">Uncharacterized protein</fullName>
    </submittedName>
</protein>
<dbReference type="PaxDb" id="6945-B7P8D3"/>
<dbReference type="VEuPathDB" id="VectorBase:ISCI017153"/>
<dbReference type="EnsemblMetazoa" id="ISCW017153-RA">
    <property type="protein sequence ID" value="ISCW017153-PA"/>
    <property type="gene ID" value="ISCW017153"/>
</dbReference>
<dbReference type="EMBL" id="DS656681">
    <property type="protein sequence ID" value="EEC02855.1"/>
    <property type="molecule type" value="Genomic_DNA"/>
</dbReference>
<dbReference type="AlphaFoldDB" id="B7P8D3"/>
<evidence type="ECO:0000313" key="3">
    <source>
        <dbReference type="EnsemblMetazoa" id="ISCW017153-PA"/>
    </source>
</evidence>
<name>B7P8D3_IXOSC</name>
<evidence type="ECO:0000256" key="1">
    <source>
        <dbReference type="SAM" id="MobiDB-lite"/>
    </source>
</evidence>
<feature type="region of interest" description="Disordered" evidence="1">
    <location>
        <begin position="24"/>
        <end position="53"/>
    </location>
</feature>
<dbReference type="Proteomes" id="UP000001555">
    <property type="component" value="Unassembled WGS sequence"/>
</dbReference>
<organism>
    <name type="scientific">Ixodes scapularis</name>
    <name type="common">Black-legged tick</name>
    <name type="synonym">Deer tick</name>
    <dbReference type="NCBI Taxonomy" id="6945"/>
    <lineage>
        <taxon>Eukaryota</taxon>
        <taxon>Metazoa</taxon>
        <taxon>Ecdysozoa</taxon>
        <taxon>Arthropoda</taxon>
        <taxon>Chelicerata</taxon>
        <taxon>Arachnida</taxon>
        <taxon>Acari</taxon>
        <taxon>Parasitiformes</taxon>
        <taxon>Ixodida</taxon>
        <taxon>Ixodoidea</taxon>
        <taxon>Ixodidae</taxon>
        <taxon>Ixodinae</taxon>
        <taxon>Ixodes</taxon>
    </lineage>
</organism>
<reference evidence="2 4" key="1">
    <citation type="submission" date="2008-03" db="EMBL/GenBank/DDBJ databases">
        <title>Annotation of Ixodes scapularis.</title>
        <authorList>
            <consortium name="Ixodes scapularis Genome Project Consortium"/>
            <person name="Caler E."/>
            <person name="Hannick L.I."/>
            <person name="Bidwell S."/>
            <person name="Joardar V."/>
            <person name="Thiagarajan M."/>
            <person name="Amedeo P."/>
            <person name="Galinsky K.J."/>
            <person name="Schobel S."/>
            <person name="Inman J."/>
            <person name="Hostetler J."/>
            <person name="Miller J."/>
            <person name="Hammond M."/>
            <person name="Megy K."/>
            <person name="Lawson D."/>
            <person name="Kodira C."/>
            <person name="Sutton G."/>
            <person name="Meyer J."/>
            <person name="Hill C.A."/>
            <person name="Birren B."/>
            <person name="Nene V."/>
            <person name="Collins F."/>
            <person name="Alarcon-Chaidez F."/>
            <person name="Wikel S."/>
            <person name="Strausberg R."/>
        </authorList>
    </citation>
    <scope>NUCLEOTIDE SEQUENCE [LARGE SCALE GENOMIC DNA]</scope>
    <source>
        <strain evidence="4">Wikel</strain>
        <strain evidence="2">Wikel colony</strain>
    </source>
</reference>
<evidence type="ECO:0000313" key="4">
    <source>
        <dbReference type="Proteomes" id="UP000001555"/>
    </source>
</evidence>
<keyword evidence="4" id="KW-1185">Reference proteome</keyword>
<proteinExistence type="predicted"/>
<evidence type="ECO:0000313" key="2">
    <source>
        <dbReference type="EMBL" id="EEC02855.1"/>
    </source>
</evidence>
<dbReference type="InParanoid" id="B7P8D3"/>
<accession>B7P8D3</accession>
<reference evidence="3" key="2">
    <citation type="submission" date="2020-05" db="UniProtKB">
        <authorList>
            <consortium name="EnsemblMetazoa"/>
        </authorList>
    </citation>
    <scope>IDENTIFICATION</scope>
    <source>
        <strain evidence="3">wikel</strain>
    </source>
</reference>
<feature type="compositionally biased region" description="Basic residues" evidence="1">
    <location>
        <begin position="39"/>
        <end position="49"/>
    </location>
</feature>
<dbReference type="EMBL" id="ABJB011026016">
    <property type="status" value="NOT_ANNOTATED_CDS"/>
    <property type="molecule type" value="Genomic_DNA"/>
</dbReference>